<dbReference type="InterPro" id="IPR011894">
    <property type="entry name" value="PorC_KorC"/>
</dbReference>
<dbReference type="Proteomes" id="UP000216052">
    <property type="component" value="Chromosome"/>
</dbReference>
<dbReference type="InterPro" id="IPR019752">
    <property type="entry name" value="Pyrv/ketoisovalerate_OxRed_cat"/>
</dbReference>
<evidence type="ECO:0000259" key="2">
    <source>
        <dbReference type="Pfam" id="PF01558"/>
    </source>
</evidence>
<evidence type="ECO:0008006" key="6">
    <source>
        <dbReference type="Google" id="ProtNLM"/>
    </source>
</evidence>
<protein>
    <recommendedName>
        <fullName evidence="6">2-oxoglutarate oxidoreductase subunit KorB</fullName>
    </recommendedName>
</protein>
<dbReference type="EMBL" id="CP155571">
    <property type="protein sequence ID" value="XFO70654.1"/>
    <property type="molecule type" value="Genomic_DNA"/>
</dbReference>
<dbReference type="InterPro" id="IPR051457">
    <property type="entry name" value="2-oxoacid:Fd_oxidoreductase"/>
</dbReference>
<feature type="domain" description="Thiamine pyrophosphate enzyme TPP-binding" evidence="3">
    <location>
        <begin position="66"/>
        <end position="200"/>
    </location>
</feature>
<sequence length="470" mass="50613">MENKPQINDYLRTTDFPTIWCPGCGHGVILKSAIRAIAGLNLDKNDIIAVSGIGCSARTPAYGDFNCVQTTHGRAIAFATGLKVQRPDKHVIVFTGDGDCTAIGGNHFIHAARRNINMTVIVMNNWIYGMTGGQVSPATPTNKYSTTTPFGNLESDVDICGLAAAAGATYVARGSVYHVNQLSEVIAKGITHKGFSVIECLDVCPTAYGRKNNFREVTQMYEWLRDSCISVEKAKTMTAEELSDKKIIGVLKQVEKAEYVEKVEKLINEVKGKNKNDFHFLEVTPDEKAEAKEQLELRLSGSGGQGLILAGVLLGEAAIMAGKNAVHSQSYGTEARGGASRSEVIISDKDIDFPEVHNPDVLLVMTQQSCDKFAATVKAGGTILVDSTLVETVPEVNAKIYRLPITQIAIEEFKTAIVANVIAVGALAKITGIAPIAMLEKIVAARVPARTKETNIKALLRGYECAGQQE</sequence>
<evidence type="ECO:0000313" key="5">
    <source>
        <dbReference type="Proteomes" id="UP000216052"/>
    </source>
</evidence>
<dbReference type="SUPFAM" id="SSF52518">
    <property type="entry name" value="Thiamin diphosphate-binding fold (THDP-binding)"/>
    <property type="match status" value="1"/>
</dbReference>
<dbReference type="Pfam" id="PF01558">
    <property type="entry name" value="POR"/>
    <property type="match status" value="1"/>
</dbReference>
<dbReference type="CDD" id="cd03375">
    <property type="entry name" value="TPP_OGFOR"/>
    <property type="match status" value="1"/>
</dbReference>
<keyword evidence="1" id="KW-0560">Oxidoreductase</keyword>
<dbReference type="SUPFAM" id="SSF53323">
    <property type="entry name" value="Pyruvate-ferredoxin oxidoreductase, PFOR, domain III"/>
    <property type="match status" value="1"/>
</dbReference>
<organism evidence="4 5">
    <name type="scientific">Sporomusa acidovorans (strain ATCC 49682 / DSM 3132 / Mol)</name>
    <dbReference type="NCBI Taxonomy" id="1123286"/>
    <lineage>
        <taxon>Bacteria</taxon>
        <taxon>Bacillati</taxon>
        <taxon>Bacillota</taxon>
        <taxon>Negativicutes</taxon>
        <taxon>Selenomonadales</taxon>
        <taxon>Sporomusaceae</taxon>
        <taxon>Sporomusa</taxon>
    </lineage>
</organism>
<dbReference type="Gene3D" id="3.40.920.10">
    <property type="entry name" value="Pyruvate-ferredoxin oxidoreductase, PFOR, domain III"/>
    <property type="match status" value="1"/>
</dbReference>
<accession>A0ABZ3IX32</accession>
<dbReference type="PANTHER" id="PTHR48084:SF1">
    <property type="entry name" value="2-OXOGLUTARATE SYNTHASE SUBUNIT KORB"/>
    <property type="match status" value="1"/>
</dbReference>
<keyword evidence="5" id="KW-1185">Reference proteome</keyword>
<reference evidence="4" key="1">
    <citation type="submission" date="2024-05" db="EMBL/GenBank/DDBJ databases">
        <title>Isolation and characterization of Sporomusa carbonis sp. nov., a carboxydotrophic hydrogenogen in the genus of Sporomusa isolated from a charcoal burning pile.</title>
        <authorList>
            <person name="Boeer T."/>
            <person name="Rosenbaum F."/>
            <person name="Eysell L."/>
            <person name="Mueller V."/>
            <person name="Daniel R."/>
            <person name="Poehlein A."/>
        </authorList>
    </citation>
    <scope>NUCLEOTIDE SEQUENCE [LARGE SCALE GENOMIC DNA]</scope>
    <source>
        <strain evidence="4">DSM 3132</strain>
    </source>
</reference>
<name>A0ABZ3IX32_SPOA4</name>
<dbReference type="Pfam" id="PF02775">
    <property type="entry name" value="TPP_enzyme_C"/>
    <property type="match status" value="1"/>
</dbReference>
<dbReference type="InterPro" id="IPR002869">
    <property type="entry name" value="Pyrv_flavodox_OxRed_cen"/>
</dbReference>
<dbReference type="PANTHER" id="PTHR48084">
    <property type="entry name" value="2-OXOGLUTARATE OXIDOREDUCTASE SUBUNIT KORB-RELATED"/>
    <property type="match status" value="1"/>
</dbReference>
<evidence type="ECO:0000313" key="4">
    <source>
        <dbReference type="EMBL" id="XFO70654.1"/>
    </source>
</evidence>
<dbReference type="Gene3D" id="3.40.50.970">
    <property type="match status" value="1"/>
</dbReference>
<gene>
    <name evidence="4" type="ORF">SPACI_006530</name>
</gene>
<feature type="domain" description="Pyruvate/ketoisovalerate oxidoreductase catalytic" evidence="2">
    <location>
        <begin position="303"/>
        <end position="464"/>
    </location>
</feature>
<dbReference type="NCBIfam" id="TIGR02175">
    <property type="entry name" value="PorC_KorC"/>
    <property type="match status" value="1"/>
</dbReference>
<dbReference type="InterPro" id="IPR011766">
    <property type="entry name" value="TPP_enzyme_TPP-bd"/>
</dbReference>
<evidence type="ECO:0000259" key="3">
    <source>
        <dbReference type="Pfam" id="PF02775"/>
    </source>
</evidence>
<proteinExistence type="predicted"/>
<dbReference type="InterPro" id="IPR029061">
    <property type="entry name" value="THDP-binding"/>
</dbReference>
<evidence type="ECO:0000256" key="1">
    <source>
        <dbReference type="ARBA" id="ARBA00023002"/>
    </source>
</evidence>
<dbReference type="RefSeq" id="WP_093796838.1">
    <property type="nucleotide sequence ID" value="NZ_CP155571.1"/>
</dbReference>